<evidence type="ECO:0000313" key="2">
    <source>
        <dbReference type="EMBL" id="WXB15334.1"/>
    </source>
</evidence>
<keyword evidence="3" id="KW-1185">Reference proteome</keyword>
<gene>
    <name evidence="2" type="ORF">LZC94_46880</name>
</gene>
<proteinExistence type="predicted"/>
<dbReference type="EMBL" id="CP089984">
    <property type="protein sequence ID" value="WXB15334.1"/>
    <property type="molecule type" value="Genomic_DNA"/>
</dbReference>
<dbReference type="Proteomes" id="UP001370348">
    <property type="component" value="Chromosome"/>
</dbReference>
<dbReference type="RefSeq" id="WP_394824961.1">
    <property type="nucleotide sequence ID" value="NZ_CP089984.1"/>
</dbReference>
<sequence>MNRHSLRLGRLAVVGVVALVALGTLGGCGGCGKKSDSSEGASPAGTASASSAVSAGPPGLPDVCKMFTHEQMTALTGEEIKSSRAGEKSTATEPECDWIDRNEGIAVSISLAPAPADPSFKGYEPVPGIGESAIENHGILSVLYRGTEITVIHGGSGHVETQKKIAAKVIEALDKRRQGR</sequence>
<evidence type="ECO:0000256" key="1">
    <source>
        <dbReference type="SAM" id="MobiDB-lite"/>
    </source>
</evidence>
<dbReference type="Pfam" id="PF12079">
    <property type="entry name" value="DUF3558"/>
    <property type="match status" value="1"/>
</dbReference>
<accession>A0ABZ2LWL3</accession>
<organism evidence="2 3">
    <name type="scientific">Pendulispora albinea</name>
    <dbReference type="NCBI Taxonomy" id="2741071"/>
    <lineage>
        <taxon>Bacteria</taxon>
        <taxon>Pseudomonadati</taxon>
        <taxon>Myxococcota</taxon>
        <taxon>Myxococcia</taxon>
        <taxon>Myxococcales</taxon>
        <taxon>Sorangiineae</taxon>
        <taxon>Pendulisporaceae</taxon>
        <taxon>Pendulispora</taxon>
    </lineage>
</organism>
<reference evidence="2 3" key="1">
    <citation type="submission" date="2021-12" db="EMBL/GenBank/DDBJ databases">
        <title>Discovery of the Pendulisporaceae a myxobacterial family with distinct sporulation behavior and unique specialized metabolism.</title>
        <authorList>
            <person name="Garcia R."/>
            <person name="Popoff A."/>
            <person name="Bader C.D."/>
            <person name="Loehr J."/>
            <person name="Walesch S."/>
            <person name="Walt C."/>
            <person name="Boldt J."/>
            <person name="Bunk B."/>
            <person name="Haeckl F.J.F.P.J."/>
            <person name="Gunesch A.P."/>
            <person name="Birkelbach J."/>
            <person name="Nuebel U."/>
            <person name="Pietschmann T."/>
            <person name="Bach T."/>
            <person name="Mueller R."/>
        </authorList>
    </citation>
    <scope>NUCLEOTIDE SEQUENCE [LARGE SCALE GENOMIC DNA]</scope>
    <source>
        <strain evidence="2 3">MSr11954</strain>
    </source>
</reference>
<feature type="region of interest" description="Disordered" evidence="1">
    <location>
        <begin position="30"/>
        <end position="55"/>
    </location>
</feature>
<dbReference type="InterPro" id="IPR024520">
    <property type="entry name" value="DUF3558"/>
</dbReference>
<name>A0ABZ2LWL3_9BACT</name>
<protein>
    <submittedName>
        <fullName evidence="2">DUF3558 family protein</fullName>
    </submittedName>
</protein>
<dbReference type="PROSITE" id="PS51257">
    <property type="entry name" value="PROKAR_LIPOPROTEIN"/>
    <property type="match status" value="1"/>
</dbReference>
<evidence type="ECO:0000313" key="3">
    <source>
        <dbReference type="Proteomes" id="UP001370348"/>
    </source>
</evidence>
<feature type="compositionally biased region" description="Low complexity" evidence="1">
    <location>
        <begin position="38"/>
        <end position="55"/>
    </location>
</feature>